<keyword evidence="2" id="KW-0227">DNA damage</keyword>
<keyword evidence="5" id="KW-0233">DNA recombination</keyword>
<dbReference type="Pfam" id="PF02132">
    <property type="entry name" value="RecR_ZnF"/>
    <property type="match status" value="1"/>
</dbReference>
<dbReference type="SUPFAM" id="SSF111304">
    <property type="entry name" value="Recombination protein RecR"/>
    <property type="match status" value="1"/>
</dbReference>
<dbReference type="GO" id="GO:0006310">
    <property type="term" value="P:DNA recombination"/>
    <property type="evidence" value="ECO:0007669"/>
    <property type="project" value="UniProtKB-KW"/>
</dbReference>
<dbReference type="PANTHER" id="PTHR30446">
    <property type="entry name" value="RECOMBINATION PROTEIN RECR"/>
    <property type="match status" value="1"/>
</dbReference>
<dbReference type="GO" id="GO:0003677">
    <property type="term" value="F:DNA binding"/>
    <property type="evidence" value="ECO:0007669"/>
    <property type="project" value="InterPro"/>
</dbReference>
<dbReference type="Pfam" id="PF21176">
    <property type="entry name" value="RecR_HhH"/>
    <property type="match status" value="1"/>
</dbReference>
<evidence type="ECO:0000256" key="3">
    <source>
        <dbReference type="ARBA" id="ARBA00022771"/>
    </source>
</evidence>
<dbReference type="InterPro" id="IPR015967">
    <property type="entry name" value="Rcmb_RecR_Znf"/>
</dbReference>
<proteinExistence type="inferred from homology"/>
<dbReference type="AlphaFoldDB" id="A0A382PIE5"/>
<sequence>MQIPAPLERLIEEFSRFPGVGRKTAQRLAFRVLGYTHHEARNLADAVIRVKEQIRPCSVCFAFTDQDPCVICSSSSRERSQLCVVEQANNILPIEKSGIFRGLYHVLNGAVSPLDGIGPEQLTVPWLRERIQRGNIE</sequence>
<accession>A0A382PIE5</accession>
<dbReference type="EMBL" id="UINC01107322">
    <property type="protein sequence ID" value="SVC72607.1"/>
    <property type="molecule type" value="Genomic_DNA"/>
</dbReference>
<protein>
    <recommendedName>
        <fullName evidence="7">Toprim domain-containing protein</fullName>
    </recommendedName>
</protein>
<evidence type="ECO:0000256" key="1">
    <source>
        <dbReference type="ARBA" id="ARBA00022723"/>
    </source>
</evidence>
<dbReference type="Gene3D" id="1.10.8.420">
    <property type="entry name" value="RecR Domain 1"/>
    <property type="match status" value="1"/>
</dbReference>
<reference evidence="8" key="1">
    <citation type="submission" date="2018-05" db="EMBL/GenBank/DDBJ databases">
        <authorList>
            <person name="Lanie J.A."/>
            <person name="Ng W.-L."/>
            <person name="Kazmierczak K.M."/>
            <person name="Andrzejewski T.M."/>
            <person name="Davidsen T.M."/>
            <person name="Wayne K.J."/>
            <person name="Tettelin H."/>
            <person name="Glass J.I."/>
            <person name="Rusch D."/>
            <person name="Podicherti R."/>
            <person name="Tsui H.-C.T."/>
            <person name="Winkler M.E."/>
        </authorList>
    </citation>
    <scope>NUCLEOTIDE SEQUENCE</scope>
</reference>
<organism evidence="8">
    <name type="scientific">marine metagenome</name>
    <dbReference type="NCBI Taxonomy" id="408172"/>
    <lineage>
        <taxon>unclassified sequences</taxon>
        <taxon>metagenomes</taxon>
        <taxon>ecological metagenomes</taxon>
    </lineage>
</organism>
<dbReference type="HAMAP" id="MF_00017">
    <property type="entry name" value="RecR"/>
    <property type="match status" value="1"/>
</dbReference>
<keyword evidence="6" id="KW-0234">DNA repair</keyword>
<dbReference type="InterPro" id="IPR023627">
    <property type="entry name" value="Rcmb_RecR"/>
</dbReference>
<dbReference type="GO" id="GO:0006281">
    <property type="term" value="P:DNA repair"/>
    <property type="evidence" value="ECO:0007669"/>
    <property type="project" value="UniProtKB-KW"/>
</dbReference>
<name>A0A382PIE5_9ZZZZ</name>
<dbReference type="Pfam" id="PF13662">
    <property type="entry name" value="Toprim_4"/>
    <property type="match status" value="1"/>
</dbReference>
<evidence type="ECO:0000256" key="4">
    <source>
        <dbReference type="ARBA" id="ARBA00022833"/>
    </source>
</evidence>
<evidence type="ECO:0000256" key="6">
    <source>
        <dbReference type="ARBA" id="ARBA00023204"/>
    </source>
</evidence>
<feature type="domain" description="Toprim" evidence="7">
    <location>
        <begin position="80"/>
        <end position="137"/>
    </location>
</feature>
<keyword evidence="4" id="KW-0862">Zinc</keyword>
<evidence type="ECO:0000313" key="8">
    <source>
        <dbReference type="EMBL" id="SVC72607.1"/>
    </source>
</evidence>
<dbReference type="Gene3D" id="3.30.60.80">
    <property type="match status" value="1"/>
</dbReference>
<dbReference type="InterPro" id="IPR006171">
    <property type="entry name" value="TOPRIM_dom"/>
</dbReference>
<keyword evidence="3" id="KW-0863">Zinc-finger</keyword>
<dbReference type="PROSITE" id="PS50880">
    <property type="entry name" value="TOPRIM"/>
    <property type="match status" value="1"/>
</dbReference>
<dbReference type="Gene3D" id="3.40.1360.10">
    <property type="match status" value="1"/>
</dbReference>
<feature type="non-terminal residue" evidence="8">
    <location>
        <position position="137"/>
    </location>
</feature>
<evidence type="ECO:0000259" key="7">
    <source>
        <dbReference type="PROSITE" id="PS50880"/>
    </source>
</evidence>
<dbReference type="PANTHER" id="PTHR30446:SF0">
    <property type="entry name" value="RECOMBINATION PROTEIN RECR"/>
    <property type="match status" value="1"/>
</dbReference>
<gene>
    <name evidence="8" type="ORF">METZ01_LOCUS325461</name>
</gene>
<evidence type="ECO:0000256" key="5">
    <source>
        <dbReference type="ARBA" id="ARBA00023172"/>
    </source>
</evidence>
<dbReference type="InterPro" id="IPR000093">
    <property type="entry name" value="DNA_Rcmb_RecR"/>
</dbReference>
<keyword evidence="1" id="KW-0479">Metal-binding</keyword>
<evidence type="ECO:0000256" key="2">
    <source>
        <dbReference type="ARBA" id="ARBA00022763"/>
    </source>
</evidence>
<dbReference type="GO" id="GO:0008270">
    <property type="term" value="F:zinc ion binding"/>
    <property type="evidence" value="ECO:0007669"/>
    <property type="project" value="UniProtKB-KW"/>
</dbReference>